<name>A0ABN1Q9J8_9ACTN</name>
<proteinExistence type="predicted"/>
<protein>
    <recommendedName>
        <fullName evidence="3">Scramblase</fullName>
    </recommendedName>
</protein>
<dbReference type="InterPro" id="IPR007612">
    <property type="entry name" value="LOR"/>
</dbReference>
<dbReference type="Pfam" id="PF04525">
    <property type="entry name" value="LOR"/>
    <property type="match status" value="1"/>
</dbReference>
<sequence length="200" mass="23122">MDFNWFQAQSRFLVRQRFTLMVNKYEVHTPGPDGREQHLVAFAQQKRMAFKEQVTLYTDHTKQQPLAGFKARQRIDLGATYDIVDHAGQPIGTFRKDFKRSLTSSTWHLEQPGLGVTTGTERNQTVAILRRIWGFIPFLGELPFAWPYHFDFTAGGTQPVFSVIKKFSLRDKYEVVIHDPRIDRRLVVAQAVALDALQSR</sequence>
<dbReference type="Proteomes" id="UP001500665">
    <property type="component" value="Unassembled WGS sequence"/>
</dbReference>
<keyword evidence="2" id="KW-1185">Reference proteome</keyword>
<organism evidence="1 2">
    <name type="scientific">Actinocorallia libanotica</name>
    <dbReference type="NCBI Taxonomy" id="46162"/>
    <lineage>
        <taxon>Bacteria</taxon>
        <taxon>Bacillati</taxon>
        <taxon>Actinomycetota</taxon>
        <taxon>Actinomycetes</taxon>
        <taxon>Streptosporangiales</taxon>
        <taxon>Thermomonosporaceae</taxon>
        <taxon>Actinocorallia</taxon>
    </lineage>
</organism>
<evidence type="ECO:0008006" key="3">
    <source>
        <dbReference type="Google" id="ProtNLM"/>
    </source>
</evidence>
<comment type="caution">
    <text evidence="1">The sequence shown here is derived from an EMBL/GenBank/DDBJ whole genome shotgun (WGS) entry which is preliminary data.</text>
</comment>
<accession>A0ABN1Q9J8</accession>
<evidence type="ECO:0000313" key="2">
    <source>
        <dbReference type="Proteomes" id="UP001500665"/>
    </source>
</evidence>
<reference evidence="1 2" key="1">
    <citation type="journal article" date="2019" name="Int. J. Syst. Evol. Microbiol.">
        <title>The Global Catalogue of Microorganisms (GCM) 10K type strain sequencing project: providing services to taxonomists for standard genome sequencing and annotation.</title>
        <authorList>
            <consortium name="The Broad Institute Genomics Platform"/>
            <consortium name="The Broad Institute Genome Sequencing Center for Infectious Disease"/>
            <person name="Wu L."/>
            <person name="Ma J."/>
        </authorList>
    </citation>
    <scope>NUCLEOTIDE SEQUENCE [LARGE SCALE GENOMIC DNA]</scope>
    <source>
        <strain evidence="1 2">JCM 10696</strain>
    </source>
</reference>
<evidence type="ECO:0000313" key="1">
    <source>
        <dbReference type="EMBL" id="GAA0939283.1"/>
    </source>
</evidence>
<gene>
    <name evidence="1" type="ORF">GCM10009550_07700</name>
</gene>
<dbReference type="EMBL" id="BAAAHH010000002">
    <property type="protein sequence ID" value="GAA0939283.1"/>
    <property type="molecule type" value="Genomic_DNA"/>
</dbReference>
<dbReference type="RefSeq" id="WP_344236734.1">
    <property type="nucleotide sequence ID" value="NZ_BAAAHH010000002.1"/>
</dbReference>